<gene>
    <name evidence="1" type="ORF">TVY486_0300250</name>
</gene>
<dbReference type="VEuPathDB" id="TriTrypDB:TvY486_0300250"/>
<evidence type="ECO:0000313" key="1">
    <source>
        <dbReference type="EMBL" id="CCC46831.1"/>
    </source>
</evidence>
<dbReference type="AlphaFoldDB" id="G0TSA5"/>
<sequence length="222" mass="24145">MDGLQAKASASVVLSSSLLSSCSPDNAFLLVGQHSVTGSTETRRRSLIIVFDAIACPELDVVEEQGDCLEQILPFGLTLLGVLLPSNAATLTTDPKSFLKRGDDDVPFVVLTRSANSIVQCRAMKSGESLTFDLCDTSPLFVSLPFYFTSSVDTLPLLIRAQTGEKEKLIHVDTSSYHAIARCDNWDTQESCYVVQLGGTVSQDDKLIHAHITFAPHHCLWL</sequence>
<dbReference type="PROSITE" id="PS51257">
    <property type="entry name" value="PROKAR_LIPOPROTEIN"/>
    <property type="match status" value="1"/>
</dbReference>
<proteinExistence type="predicted"/>
<reference evidence="1" key="1">
    <citation type="journal article" date="2012" name="Proc. Natl. Acad. Sci. U.S.A.">
        <title>Antigenic diversity is generated by distinct evolutionary mechanisms in African trypanosome species.</title>
        <authorList>
            <person name="Jackson A.P."/>
            <person name="Berry A."/>
            <person name="Aslett M."/>
            <person name="Allison H.C."/>
            <person name="Burton P."/>
            <person name="Vavrova-Anderson J."/>
            <person name="Brown R."/>
            <person name="Browne H."/>
            <person name="Corton N."/>
            <person name="Hauser H."/>
            <person name="Gamble J."/>
            <person name="Gilderthorp R."/>
            <person name="Marcello L."/>
            <person name="McQuillan J."/>
            <person name="Otto T.D."/>
            <person name="Quail M.A."/>
            <person name="Sanders M.J."/>
            <person name="van Tonder A."/>
            <person name="Ginger M.L."/>
            <person name="Field M.C."/>
            <person name="Barry J.D."/>
            <person name="Hertz-Fowler C."/>
            <person name="Berriman M."/>
        </authorList>
    </citation>
    <scope>NUCLEOTIDE SEQUENCE</scope>
    <source>
        <strain evidence="1">Y486</strain>
    </source>
</reference>
<name>G0TSA5_TRYVY</name>
<dbReference type="EMBL" id="HE573019">
    <property type="protein sequence ID" value="CCC46831.1"/>
    <property type="molecule type" value="Genomic_DNA"/>
</dbReference>
<accession>G0TSA5</accession>
<protein>
    <submittedName>
        <fullName evidence="1">Uncharacterized protein</fullName>
    </submittedName>
</protein>
<organism evidence="1">
    <name type="scientific">Trypanosoma vivax (strain Y486)</name>
    <dbReference type="NCBI Taxonomy" id="1055687"/>
    <lineage>
        <taxon>Eukaryota</taxon>
        <taxon>Discoba</taxon>
        <taxon>Euglenozoa</taxon>
        <taxon>Kinetoplastea</taxon>
        <taxon>Metakinetoplastina</taxon>
        <taxon>Trypanosomatida</taxon>
        <taxon>Trypanosomatidae</taxon>
        <taxon>Trypanosoma</taxon>
        <taxon>Duttonella</taxon>
    </lineage>
</organism>